<dbReference type="GeneID" id="16996950"/>
<dbReference type="OrthoDB" id="10429482at2759"/>
<protein>
    <submittedName>
        <fullName evidence="2">Uncharacterized protein</fullName>
    </submittedName>
</protein>
<accession>M1V6V1</accession>
<name>M1V6V1_CYAM1</name>
<organism evidence="2 3">
    <name type="scientific">Cyanidioschyzon merolae (strain NIES-3377 / 10D)</name>
    <name type="common">Unicellular red alga</name>
    <dbReference type="NCBI Taxonomy" id="280699"/>
    <lineage>
        <taxon>Eukaryota</taxon>
        <taxon>Rhodophyta</taxon>
        <taxon>Bangiophyceae</taxon>
        <taxon>Cyanidiales</taxon>
        <taxon>Cyanidiaceae</taxon>
        <taxon>Cyanidioschyzon</taxon>
    </lineage>
</organism>
<proteinExistence type="predicted"/>
<feature type="compositionally biased region" description="Low complexity" evidence="1">
    <location>
        <begin position="92"/>
        <end position="117"/>
    </location>
</feature>
<dbReference type="EMBL" id="AP006500">
    <property type="protein sequence ID" value="BAM82530.1"/>
    <property type="molecule type" value="Genomic_DNA"/>
</dbReference>
<reference evidence="2 3" key="1">
    <citation type="journal article" date="2004" name="Nature">
        <title>Genome sequence of the ultrasmall unicellular red alga Cyanidioschyzon merolae 10D.</title>
        <authorList>
            <person name="Matsuzaki M."/>
            <person name="Misumi O."/>
            <person name="Shin-i T."/>
            <person name="Maruyama S."/>
            <person name="Takahara M."/>
            <person name="Miyagishima S."/>
            <person name="Mori T."/>
            <person name="Nishida K."/>
            <person name="Yagisawa F."/>
            <person name="Nishida K."/>
            <person name="Yoshida Y."/>
            <person name="Nishimura Y."/>
            <person name="Nakao S."/>
            <person name="Kobayashi T."/>
            <person name="Momoyama Y."/>
            <person name="Higashiyama T."/>
            <person name="Minoda A."/>
            <person name="Sano M."/>
            <person name="Nomoto H."/>
            <person name="Oishi K."/>
            <person name="Hayashi H."/>
            <person name="Ohta F."/>
            <person name="Nishizaka S."/>
            <person name="Haga S."/>
            <person name="Miura S."/>
            <person name="Morishita T."/>
            <person name="Kabeya Y."/>
            <person name="Terasawa K."/>
            <person name="Suzuki Y."/>
            <person name="Ishii Y."/>
            <person name="Asakawa S."/>
            <person name="Takano H."/>
            <person name="Ohta N."/>
            <person name="Kuroiwa H."/>
            <person name="Tanaka K."/>
            <person name="Shimizu N."/>
            <person name="Sugano S."/>
            <person name="Sato N."/>
            <person name="Nozaki H."/>
            <person name="Ogasawara N."/>
            <person name="Kohara Y."/>
            <person name="Kuroiwa T."/>
        </authorList>
    </citation>
    <scope>NUCLEOTIDE SEQUENCE [LARGE SCALE GENOMIC DNA]</scope>
    <source>
        <strain evidence="2 3">10D</strain>
    </source>
</reference>
<keyword evidence="3" id="KW-1185">Reference proteome</keyword>
<reference evidence="2 3" key="2">
    <citation type="journal article" date="2007" name="BMC Biol.">
        <title>A 100%-complete sequence reveals unusually simple genomic features in the hot-spring red alga Cyanidioschyzon merolae.</title>
        <authorList>
            <person name="Nozaki H."/>
            <person name="Takano H."/>
            <person name="Misumi O."/>
            <person name="Terasawa K."/>
            <person name="Matsuzaki M."/>
            <person name="Maruyama S."/>
            <person name="Nishida K."/>
            <person name="Yagisawa F."/>
            <person name="Yoshida Y."/>
            <person name="Fujiwara T."/>
            <person name="Takio S."/>
            <person name="Tamura K."/>
            <person name="Chung S.J."/>
            <person name="Nakamura S."/>
            <person name="Kuroiwa H."/>
            <person name="Tanaka K."/>
            <person name="Sato N."/>
            <person name="Kuroiwa T."/>
        </authorList>
    </citation>
    <scope>NUCLEOTIDE SEQUENCE [LARGE SCALE GENOMIC DNA]</scope>
    <source>
        <strain evidence="2 3">10D</strain>
    </source>
</reference>
<sequence>MFVTGSIWCWRKQCTQLSCARVAPEKPTTGFARRGARRRLGCQALVAKSDLTGWKDWLSGGWPGGEAGFFKWLDSGGEDDVPYLEPDKQPRASKSGARSSSNNAAARSDAAAPRSNSTAASTPPQGGRVVTKLVTNPITGRITLEYVVEDDENNTK</sequence>
<dbReference type="Gramene" id="CMR320CT">
    <property type="protein sequence ID" value="CMR320CT"/>
    <property type="gene ID" value="CMR320C"/>
</dbReference>
<evidence type="ECO:0000313" key="3">
    <source>
        <dbReference type="Proteomes" id="UP000007014"/>
    </source>
</evidence>
<evidence type="ECO:0000313" key="2">
    <source>
        <dbReference type="EMBL" id="BAM82530.1"/>
    </source>
</evidence>
<gene>
    <name evidence="2" type="ORF">CYME_CMR320C</name>
</gene>
<dbReference type="RefSeq" id="XP_005538566.1">
    <property type="nucleotide sequence ID" value="XM_005538509.1"/>
</dbReference>
<dbReference type="AlphaFoldDB" id="M1V6V1"/>
<dbReference type="Proteomes" id="UP000007014">
    <property type="component" value="Chromosome 18"/>
</dbReference>
<evidence type="ECO:0000256" key="1">
    <source>
        <dbReference type="SAM" id="MobiDB-lite"/>
    </source>
</evidence>
<dbReference type="KEGG" id="cme:CYME_CMR320C"/>
<feature type="region of interest" description="Disordered" evidence="1">
    <location>
        <begin position="80"/>
        <end position="134"/>
    </location>
</feature>
<dbReference type="HOGENOM" id="CLU_1689216_0_0_1"/>